<evidence type="ECO:0000256" key="1">
    <source>
        <dbReference type="ARBA" id="ARBA00000900"/>
    </source>
</evidence>
<feature type="domain" description="RING-type" evidence="16">
    <location>
        <begin position="293"/>
        <end position="330"/>
    </location>
</feature>
<keyword evidence="7 14" id="KW-0863">Zinc-finger</keyword>
<comment type="catalytic activity">
    <reaction evidence="1">
        <text>S-ubiquitinyl-[E2 ubiquitin-conjugating enzyme]-L-cysteine + [acceptor protein]-L-lysine = [E2 ubiquitin-conjugating enzyme]-L-cysteine + N(6)-ubiquitinyl-[acceptor protein]-L-lysine.</text>
        <dbReference type="EC" id="2.3.2.27"/>
    </reaction>
</comment>
<keyword evidence="6" id="KW-0479">Metal-binding</keyword>
<evidence type="ECO:0000256" key="15">
    <source>
        <dbReference type="SAM" id="Phobius"/>
    </source>
</evidence>
<evidence type="ECO:0000256" key="4">
    <source>
        <dbReference type="ARBA" id="ARBA00022679"/>
    </source>
</evidence>
<evidence type="ECO:0000313" key="17">
    <source>
        <dbReference type="EMBL" id="KAG9493832.1"/>
    </source>
</evidence>
<keyword evidence="10" id="KW-0862">Zinc</keyword>
<dbReference type="Pfam" id="PF13920">
    <property type="entry name" value="zf-C3HC4_3"/>
    <property type="match status" value="1"/>
</dbReference>
<dbReference type="InterPro" id="IPR051652">
    <property type="entry name" value="MDM2_MDM4_MUL1"/>
</dbReference>
<dbReference type="OrthoDB" id="1711136at2759"/>
<dbReference type="PANTHER" id="PTHR12183:SF6">
    <property type="entry name" value="RING-TYPE E3 UBIQUITIN TRANSFERASE"/>
    <property type="match status" value="1"/>
</dbReference>
<feature type="transmembrane region" description="Helical" evidence="15">
    <location>
        <begin position="236"/>
        <end position="260"/>
    </location>
</feature>
<evidence type="ECO:0000256" key="9">
    <source>
        <dbReference type="ARBA" id="ARBA00022787"/>
    </source>
</evidence>
<evidence type="ECO:0000256" key="12">
    <source>
        <dbReference type="ARBA" id="ARBA00023128"/>
    </source>
</evidence>
<evidence type="ECO:0000313" key="18">
    <source>
        <dbReference type="Proteomes" id="UP000770717"/>
    </source>
</evidence>
<dbReference type="PROSITE" id="PS50089">
    <property type="entry name" value="ZF_RING_2"/>
    <property type="match status" value="1"/>
</dbReference>
<evidence type="ECO:0000256" key="7">
    <source>
        <dbReference type="ARBA" id="ARBA00022771"/>
    </source>
</evidence>
<dbReference type="Gene3D" id="3.30.40.10">
    <property type="entry name" value="Zinc/RING finger domain, C3HC4 (zinc finger)"/>
    <property type="match status" value="1"/>
</dbReference>
<proteinExistence type="predicted"/>
<keyword evidence="4" id="KW-0808">Transferase</keyword>
<organism evidence="17 18">
    <name type="scientific">Eleutherodactylus coqui</name>
    <name type="common">Puerto Rican coqui</name>
    <dbReference type="NCBI Taxonomy" id="57060"/>
    <lineage>
        <taxon>Eukaryota</taxon>
        <taxon>Metazoa</taxon>
        <taxon>Chordata</taxon>
        <taxon>Craniata</taxon>
        <taxon>Vertebrata</taxon>
        <taxon>Euteleostomi</taxon>
        <taxon>Amphibia</taxon>
        <taxon>Batrachia</taxon>
        <taxon>Anura</taxon>
        <taxon>Neobatrachia</taxon>
        <taxon>Hyloidea</taxon>
        <taxon>Eleutherodactylidae</taxon>
        <taxon>Eleutherodactylinae</taxon>
        <taxon>Eleutherodactylus</taxon>
        <taxon>Eleutherodactylus</taxon>
    </lineage>
</organism>
<keyword evidence="5 15" id="KW-0812">Transmembrane</keyword>
<comment type="subcellular location">
    <subcellularLocation>
        <location evidence="2">Mitochondrion outer membrane</location>
        <topology evidence="2">Multi-pass membrane protein</topology>
    </subcellularLocation>
</comment>
<reference evidence="17" key="1">
    <citation type="thesis" date="2020" institute="ProQuest LLC" country="789 East Eisenhower Parkway, Ann Arbor, MI, USA">
        <title>Comparative Genomics and Chromosome Evolution.</title>
        <authorList>
            <person name="Mudd A.B."/>
        </authorList>
    </citation>
    <scope>NUCLEOTIDE SEQUENCE</scope>
    <source>
        <strain evidence="17">HN-11 Male</strain>
        <tissue evidence="17">Kidney and liver</tissue>
    </source>
</reference>
<dbReference type="Proteomes" id="UP000770717">
    <property type="component" value="Unassembled WGS sequence"/>
</dbReference>
<keyword evidence="9" id="KW-1000">Mitochondrion outer membrane</keyword>
<dbReference type="AlphaFoldDB" id="A0A8J6FU90"/>
<dbReference type="InterPro" id="IPR022170">
    <property type="entry name" value="MUL1-like"/>
</dbReference>
<evidence type="ECO:0000256" key="11">
    <source>
        <dbReference type="ARBA" id="ARBA00022989"/>
    </source>
</evidence>
<accession>A0A8J6FU90</accession>
<sequence>MELSAVDAVCAGCSFALAGVLYYCYRQQQAAVRRMQTAPKLQVGAELRTLLEASEELSYVVLQGRVEAAGTPLCSQNHPHLLAVIQKTQMVEHCLVWNSLTKSWTEFVRVLFQSVKSVPFQLHPLEDGGDDDESVLVCDPLSATGLTLEAVYERFHPASLSLGELMGHYLSGEKPTGLLETEEILPLGAVMTGLGKLVLNKDGIIALQPPPKGCKYILSCEGYEDILKEQQSVASLWGVGTLLCGALGAIVLCIALYRAYQRHKQKNGRQEHFDEVQTDSSLSDGETSSERLCIICISRLRDCVILPCGHVCCCFLCYQTLPTQLCPICRCLIQRVVPLY</sequence>
<dbReference type="InterPro" id="IPR013083">
    <property type="entry name" value="Znf_RING/FYVE/PHD"/>
</dbReference>
<gene>
    <name evidence="17" type="ORF">GDO78_001615</name>
</gene>
<dbReference type="GO" id="GO:0016567">
    <property type="term" value="P:protein ubiquitination"/>
    <property type="evidence" value="ECO:0007669"/>
    <property type="project" value="InterPro"/>
</dbReference>
<dbReference type="GO" id="GO:0008270">
    <property type="term" value="F:zinc ion binding"/>
    <property type="evidence" value="ECO:0007669"/>
    <property type="project" value="UniProtKB-KW"/>
</dbReference>
<dbReference type="SUPFAM" id="SSF57850">
    <property type="entry name" value="RING/U-box"/>
    <property type="match status" value="1"/>
</dbReference>
<protein>
    <recommendedName>
        <fullName evidence="3">RING-type E3 ubiquitin transferase</fullName>
        <ecNumber evidence="3">2.3.2.27</ecNumber>
    </recommendedName>
</protein>
<evidence type="ECO:0000256" key="13">
    <source>
        <dbReference type="ARBA" id="ARBA00023136"/>
    </source>
</evidence>
<evidence type="ECO:0000256" key="5">
    <source>
        <dbReference type="ARBA" id="ARBA00022692"/>
    </source>
</evidence>
<name>A0A8J6FU90_ELECQ</name>
<evidence type="ECO:0000256" key="10">
    <source>
        <dbReference type="ARBA" id="ARBA00022833"/>
    </source>
</evidence>
<dbReference type="GO" id="GO:0061630">
    <property type="term" value="F:ubiquitin protein ligase activity"/>
    <property type="evidence" value="ECO:0007669"/>
    <property type="project" value="UniProtKB-EC"/>
</dbReference>
<evidence type="ECO:0000256" key="3">
    <source>
        <dbReference type="ARBA" id="ARBA00012483"/>
    </source>
</evidence>
<keyword evidence="18" id="KW-1185">Reference proteome</keyword>
<keyword evidence="13 15" id="KW-0472">Membrane</keyword>
<dbReference type="InterPro" id="IPR001841">
    <property type="entry name" value="Znf_RING"/>
</dbReference>
<evidence type="ECO:0000256" key="8">
    <source>
        <dbReference type="ARBA" id="ARBA00022786"/>
    </source>
</evidence>
<evidence type="ECO:0000256" key="14">
    <source>
        <dbReference type="PROSITE-ProRule" id="PRU00175"/>
    </source>
</evidence>
<dbReference type="EMBL" id="WNTK01000001">
    <property type="protein sequence ID" value="KAG9493832.1"/>
    <property type="molecule type" value="Genomic_DNA"/>
</dbReference>
<comment type="caution">
    <text evidence="17">The sequence shown here is derived from an EMBL/GenBank/DDBJ whole genome shotgun (WGS) entry which is preliminary data.</text>
</comment>
<keyword evidence="8" id="KW-0833">Ubl conjugation pathway</keyword>
<keyword evidence="11 15" id="KW-1133">Transmembrane helix</keyword>
<evidence type="ECO:0000256" key="2">
    <source>
        <dbReference type="ARBA" id="ARBA00004374"/>
    </source>
</evidence>
<evidence type="ECO:0000259" key="16">
    <source>
        <dbReference type="PROSITE" id="PS50089"/>
    </source>
</evidence>
<dbReference type="PANTHER" id="PTHR12183">
    <property type="entry name" value="MITOCHONDRIAL UBIQUITIN LIGASE ACTIVATOR OF NFKB 1"/>
    <property type="match status" value="1"/>
</dbReference>
<evidence type="ECO:0000256" key="6">
    <source>
        <dbReference type="ARBA" id="ARBA00022723"/>
    </source>
</evidence>
<dbReference type="Pfam" id="PF12483">
    <property type="entry name" value="GIDE"/>
    <property type="match status" value="1"/>
</dbReference>
<dbReference type="EC" id="2.3.2.27" evidence="3"/>
<dbReference type="GO" id="GO:0005741">
    <property type="term" value="C:mitochondrial outer membrane"/>
    <property type="evidence" value="ECO:0007669"/>
    <property type="project" value="UniProtKB-SubCell"/>
</dbReference>
<keyword evidence="12" id="KW-0496">Mitochondrion</keyword>